<evidence type="ECO:0000256" key="1">
    <source>
        <dbReference type="SAM" id="MobiDB-lite"/>
    </source>
</evidence>
<feature type="region of interest" description="Disordered" evidence="1">
    <location>
        <begin position="83"/>
        <end position="105"/>
    </location>
</feature>
<proteinExistence type="predicted"/>
<accession>A0ABV5JG15</accession>
<dbReference type="Proteomes" id="UP001589683">
    <property type="component" value="Unassembled WGS sequence"/>
</dbReference>
<feature type="domain" description="DUF6456" evidence="2">
    <location>
        <begin position="232"/>
        <end position="368"/>
    </location>
</feature>
<organism evidence="3 4">
    <name type="scientific">Pseudohalocynthiibacter aestuariivivens</name>
    <dbReference type="NCBI Taxonomy" id="1591409"/>
    <lineage>
        <taxon>Bacteria</taxon>
        <taxon>Pseudomonadati</taxon>
        <taxon>Pseudomonadota</taxon>
        <taxon>Alphaproteobacteria</taxon>
        <taxon>Rhodobacterales</taxon>
        <taxon>Paracoccaceae</taxon>
        <taxon>Pseudohalocynthiibacter</taxon>
    </lineage>
</organism>
<evidence type="ECO:0000313" key="3">
    <source>
        <dbReference type="EMBL" id="MFB9232390.1"/>
    </source>
</evidence>
<protein>
    <submittedName>
        <fullName evidence="3">DUF6456 domain-containing protein</fullName>
    </submittedName>
</protein>
<dbReference type="EMBL" id="JBHMEA010000039">
    <property type="protein sequence ID" value="MFB9232390.1"/>
    <property type="molecule type" value="Genomic_DNA"/>
</dbReference>
<comment type="caution">
    <text evidence="3">The sequence shown here is derived from an EMBL/GenBank/DDBJ whole genome shotgun (WGS) entry which is preliminary data.</text>
</comment>
<evidence type="ECO:0000313" key="4">
    <source>
        <dbReference type="Proteomes" id="UP001589683"/>
    </source>
</evidence>
<reference evidence="3 4" key="1">
    <citation type="submission" date="2024-09" db="EMBL/GenBank/DDBJ databases">
        <authorList>
            <person name="Sun Q."/>
            <person name="Mori K."/>
        </authorList>
    </citation>
    <scope>NUCLEOTIDE SEQUENCE [LARGE SCALE GENOMIC DNA]</scope>
    <source>
        <strain evidence="3 4">CECT 8726</strain>
    </source>
</reference>
<dbReference type="RefSeq" id="WP_213888151.1">
    <property type="nucleotide sequence ID" value="NZ_JAGFNU010000002.1"/>
</dbReference>
<name>A0ABV5JG15_9RHOB</name>
<dbReference type="Pfam" id="PF20057">
    <property type="entry name" value="DUF6456"/>
    <property type="match status" value="1"/>
</dbReference>
<keyword evidence="4" id="KW-1185">Reference proteome</keyword>
<evidence type="ECO:0000259" key="2">
    <source>
        <dbReference type="Pfam" id="PF20057"/>
    </source>
</evidence>
<sequence length="378" mass="41975">MMFADGSGSGAKAPLPNWVPQSAQRYLMHTEKGLSMRAVARTAGCHASTVMRQVRQLENRRDDPLIDDALRRLSREHFQIAPETQKKETSKMNAAVRHTKGSSAEPNIDREARRILRRLGETGAVLAVAHELDMAVVVRNLPNGKNTRTAVVQREIAEAMALKDWIKCTKSGKIAQYEITSSGRAALKRLLSASDATQPGFNDAQAVFADQHRIWDKKQVAEREDGTSRRYRYNAAESPLAGLARRKNKNGEPFLSDDLVAAGERLREDFELAHMGPRVAQNWEKFLTAGVRGGFRNDNNIAEGPSAARERVSLALKDLGPGLGDVVLRCCCYLEGMEVAEKRLGWSARSGKIVLRIALQRLKRHYDETHGKYGPLIG</sequence>
<gene>
    <name evidence="3" type="ORF">ACFFUT_11400</name>
</gene>
<dbReference type="InterPro" id="IPR045599">
    <property type="entry name" value="DUF6456"/>
</dbReference>